<feature type="region of interest" description="Disordered" evidence="1">
    <location>
        <begin position="67"/>
        <end position="120"/>
    </location>
</feature>
<protein>
    <submittedName>
        <fullName evidence="2">Uncharacterized protein</fullName>
    </submittedName>
</protein>
<dbReference type="EMBL" id="LNYL01000050">
    <property type="protein sequence ID" value="KTD24411.1"/>
    <property type="molecule type" value="Genomic_DNA"/>
</dbReference>
<dbReference type="RefSeq" id="WP_133140978.1">
    <property type="nucleotide sequence ID" value="NZ_CAAAIB010000007.1"/>
</dbReference>
<organism evidence="2 3">
    <name type="scientific">Legionella maceachernii</name>
    <dbReference type="NCBI Taxonomy" id="466"/>
    <lineage>
        <taxon>Bacteria</taxon>
        <taxon>Pseudomonadati</taxon>
        <taxon>Pseudomonadota</taxon>
        <taxon>Gammaproteobacteria</taxon>
        <taxon>Legionellales</taxon>
        <taxon>Legionellaceae</taxon>
        <taxon>Legionella</taxon>
    </lineage>
</organism>
<feature type="compositionally biased region" description="Basic and acidic residues" evidence="1">
    <location>
        <begin position="1"/>
        <end position="10"/>
    </location>
</feature>
<evidence type="ECO:0000256" key="1">
    <source>
        <dbReference type="SAM" id="MobiDB-lite"/>
    </source>
</evidence>
<dbReference type="Proteomes" id="UP000054908">
    <property type="component" value="Unassembled WGS sequence"/>
</dbReference>
<gene>
    <name evidence="2" type="ORF">Lmac_2498</name>
</gene>
<dbReference type="AlphaFoldDB" id="A0A0W0VW54"/>
<proteinExistence type="predicted"/>
<comment type="caution">
    <text evidence="2">The sequence shown here is derived from an EMBL/GenBank/DDBJ whole genome shotgun (WGS) entry which is preliminary data.</text>
</comment>
<sequence>MFDRRRDRTSHNQRNQKSSTPRKYVPKVPGEVKKPLTTPPSSQAKEKVVSSVSLGTDQGQLQIAEEKALKSSESQIPMRPLKGSQRLSRSTFPHQAVSTDFNESKKETSSPVVERAGRGASASHSDVLSIRGYHQRVRFYSTAPVSRKVDPLEPIRQMAIELNSGQLSMELQERVDNLGNVSFRPDSYFEQTKDSRDCVREFFKFLLLRKEILEEIEKCIQSKQKYLSKGEEDVWPGCISFVTSTLDDKNVCFVALSRDAQGSDEKLLQLLDELAKDLNNGQKGRQSKYCYAVMMQTSKSFKGIMYELTGKTRTCAEYDFGSLLSALYEEFGKRLKVDGCVNAFLFNYEKETEIQYKKDMRGRTMATVTVRDNYNSSVKKRTNNNELAIQGNQKVTLIPCCSVCQHNKSSFLATLISFQEEGEKFRQIQRGSDILQEIETASERVSVSEKKSKRLSIGINDLKGTSMNGFLTSINSSLMLKQEEDDESQAIPVYS</sequence>
<reference evidence="2 3" key="1">
    <citation type="submission" date="2015-11" db="EMBL/GenBank/DDBJ databases">
        <title>Genomic analysis of 38 Legionella species identifies large and diverse effector repertoires.</title>
        <authorList>
            <person name="Burstein D."/>
            <person name="Amaro F."/>
            <person name="Zusman T."/>
            <person name="Lifshitz Z."/>
            <person name="Cohen O."/>
            <person name="Gilbert J.A."/>
            <person name="Pupko T."/>
            <person name="Shuman H.A."/>
            <person name="Segal G."/>
        </authorList>
    </citation>
    <scope>NUCLEOTIDE SEQUENCE [LARGE SCALE GENOMIC DNA]</scope>
    <source>
        <strain evidence="2 3">PX-1-G2-E2</strain>
    </source>
</reference>
<dbReference type="STRING" id="466.Lmac_2498"/>
<feature type="compositionally biased region" description="Polar residues" evidence="1">
    <location>
        <begin position="12"/>
        <end position="21"/>
    </location>
</feature>
<name>A0A0W0VW54_9GAMM</name>
<evidence type="ECO:0000313" key="3">
    <source>
        <dbReference type="Proteomes" id="UP000054908"/>
    </source>
</evidence>
<dbReference type="OrthoDB" id="5657195at2"/>
<evidence type="ECO:0000313" key="2">
    <source>
        <dbReference type="EMBL" id="KTD24411.1"/>
    </source>
</evidence>
<accession>A0A0W0VW54</accession>
<keyword evidence="3" id="KW-1185">Reference proteome</keyword>
<dbReference type="PATRIC" id="fig|466.6.peg.2665"/>
<feature type="region of interest" description="Disordered" evidence="1">
    <location>
        <begin position="1"/>
        <end position="55"/>
    </location>
</feature>
<feature type="compositionally biased region" description="Polar residues" evidence="1">
    <location>
        <begin position="85"/>
        <end position="101"/>
    </location>
</feature>